<gene>
    <name evidence="3" type="primary">Aste57867_1958</name>
    <name evidence="2" type="ORF">As57867_001956</name>
    <name evidence="3" type="ORF">ASTE57867_1958</name>
</gene>
<evidence type="ECO:0000313" key="2">
    <source>
        <dbReference type="EMBL" id="KAF0718020.1"/>
    </source>
</evidence>
<evidence type="ECO:0000313" key="4">
    <source>
        <dbReference type="Proteomes" id="UP000332933"/>
    </source>
</evidence>
<sequence length="106" mass="11598">MPIIGAGHAYDFATGVAVGFAVSDPAKRVPENRTRVSRGSRHHVHDMPHVEKPTTLRPSGSYLHIGVTQVAATLDEIIEIVQTRTNDQARANAQRFGKQLVYAVKL</sequence>
<reference evidence="3 4" key="1">
    <citation type="submission" date="2019-03" db="EMBL/GenBank/DDBJ databases">
        <authorList>
            <person name="Gaulin E."/>
            <person name="Dumas B."/>
        </authorList>
    </citation>
    <scope>NUCLEOTIDE SEQUENCE [LARGE SCALE GENOMIC DNA]</scope>
    <source>
        <strain evidence="3">CBS 568.67</strain>
    </source>
</reference>
<evidence type="ECO:0000313" key="3">
    <source>
        <dbReference type="EMBL" id="VFT79163.1"/>
    </source>
</evidence>
<accession>A0A485K7H3</accession>
<keyword evidence="4" id="KW-1185">Reference proteome</keyword>
<dbReference type="EMBL" id="CAADRA010000187">
    <property type="protein sequence ID" value="VFT79163.1"/>
    <property type="molecule type" value="Genomic_DNA"/>
</dbReference>
<name>A0A485K7H3_9STRA</name>
<reference evidence="2" key="2">
    <citation type="submission" date="2019-06" db="EMBL/GenBank/DDBJ databases">
        <title>Genomics analysis of Aphanomyces spp. identifies a new class of oomycete effector associated with host adaptation.</title>
        <authorList>
            <person name="Gaulin E."/>
        </authorList>
    </citation>
    <scope>NUCLEOTIDE SEQUENCE</scope>
    <source>
        <strain evidence="2">CBS 578.67</strain>
    </source>
</reference>
<dbReference type="EMBL" id="VJMH01000187">
    <property type="protein sequence ID" value="KAF0718020.1"/>
    <property type="molecule type" value="Genomic_DNA"/>
</dbReference>
<organism evidence="3 4">
    <name type="scientific">Aphanomyces stellatus</name>
    <dbReference type="NCBI Taxonomy" id="120398"/>
    <lineage>
        <taxon>Eukaryota</taxon>
        <taxon>Sar</taxon>
        <taxon>Stramenopiles</taxon>
        <taxon>Oomycota</taxon>
        <taxon>Saprolegniomycetes</taxon>
        <taxon>Saprolegniales</taxon>
        <taxon>Verrucalvaceae</taxon>
        <taxon>Aphanomyces</taxon>
    </lineage>
</organism>
<dbReference type="Proteomes" id="UP000332933">
    <property type="component" value="Unassembled WGS sequence"/>
</dbReference>
<dbReference type="AlphaFoldDB" id="A0A485K7H3"/>
<proteinExistence type="predicted"/>
<feature type="region of interest" description="Disordered" evidence="1">
    <location>
        <begin position="29"/>
        <end position="55"/>
    </location>
</feature>
<feature type="compositionally biased region" description="Basic and acidic residues" evidence="1">
    <location>
        <begin position="45"/>
        <end position="54"/>
    </location>
</feature>
<protein>
    <submittedName>
        <fullName evidence="3">Aste57867_1958 protein</fullName>
    </submittedName>
</protein>
<feature type="compositionally biased region" description="Basic residues" evidence="1">
    <location>
        <begin position="35"/>
        <end position="44"/>
    </location>
</feature>
<evidence type="ECO:0000256" key="1">
    <source>
        <dbReference type="SAM" id="MobiDB-lite"/>
    </source>
</evidence>